<organism evidence="2 3">
    <name type="scientific">Emiliania huxleyi (strain CCMP1516)</name>
    <dbReference type="NCBI Taxonomy" id="280463"/>
    <lineage>
        <taxon>Eukaryota</taxon>
        <taxon>Haptista</taxon>
        <taxon>Haptophyta</taxon>
        <taxon>Prymnesiophyceae</taxon>
        <taxon>Isochrysidales</taxon>
        <taxon>Noelaerhabdaceae</taxon>
        <taxon>Emiliania</taxon>
    </lineage>
</organism>
<dbReference type="Proteomes" id="UP000013827">
    <property type="component" value="Unassembled WGS sequence"/>
</dbReference>
<dbReference type="GeneID" id="17285643"/>
<dbReference type="PaxDb" id="2903-EOD40372"/>
<reference evidence="3" key="1">
    <citation type="journal article" date="2013" name="Nature">
        <title>Pan genome of the phytoplankton Emiliania underpins its global distribution.</title>
        <authorList>
            <person name="Read B.A."/>
            <person name="Kegel J."/>
            <person name="Klute M.J."/>
            <person name="Kuo A."/>
            <person name="Lefebvre S.C."/>
            <person name="Maumus F."/>
            <person name="Mayer C."/>
            <person name="Miller J."/>
            <person name="Monier A."/>
            <person name="Salamov A."/>
            <person name="Young J."/>
            <person name="Aguilar M."/>
            <person name="Claverie J.M."/>
            <person name="Frickenhaus S."/>
            <person name="Gonzalez K."/>
            <person name="Herman E.K."/>
            <person name="Lin Y.C."/>
            <person name="Napier J."/>
            <person name="Ogata H."/>
            <person name="Sarno A.F."/>
            <person name="Shmutz J."/>
            <person name="Schroeder D."/>
            <person name="de Vargas C."/>
            <person name="Verret F."/>
            <person name="von Dassow P."/>
            <person name="Valentin K."/>
            <person name="Van de Peer Y."/>
            <person name="Wheeler G."/>
            <person name="Dacks J.B."/>
            <person name="Delwiche C.F."/>
            <person name="Dyhrman S.T."/>
            <person name="Glockner G."/>
            <person name="John U."/>
            <person name="Richards T."/>
            <person name="Worden A.Z."/>
            <person name="Zhang X."/>
            <person name="Grigoriev I.V."/>
            <person name="Allen A.E."/>
            <person name="Bidle K."/>
            <person name="Borodovsky M."/>
            <person name="Bowler C."/>
            <person name="Brownlee C."/>
            <person name="Cock J.M."/>
            <person name="Elias M."/>
            <person name="Gladyshev V.N."/>
            <person name="Groth M."/>
            <person name="Guda C."/>
            <person name="Hadaegh A."/>
            <person name="Iglesias-Rodriguez M.D."/>
            <person name="Jenkins J."/>
            <person name="Jones B.M."/>
            <person name="Lawson T."/>
            <person name="Leese F."/>
            <person name="Lindquist E."/>
            <person name="Lobanov A."/>
            <person name="Lomsadze A."/>
            <person name="Malik S.B."/>
            <person name="Marsh M.E."/>
            <person name="Mackinder L."/>
            <person name="Mock T."/>
            <person name="Mueller-Roeber B."/>
            <person name="Pagarete A."/>
            <person name="Parker M."/>
            <person name="Probert I."/>
            <person name="Quesneville H."/>
            <person name="Raines C."/>
            <person name="Rensing S.A."/>
            <person name="Riano-Pachon D.M."/>
            <person name="Richier S."/>
            <person name="Rokitta S."/>
            <person name="Shiraiwa Y."/>
            <person name="Soanes D.M."/>
            <person name="van der Giezen M."/>
            <person name="Wahlund T.M."/>
            <person name="Williams B."/>
            <person name="Wilson W."/>
            <person name="Wolfe G."/>
            <person name="Wurch L.L."/>
        </authorList>
    </citation>
    <scope>NUCLEOTIDE SEQUENCE</scope>
</reference>
<dbReference type="PROSITE" id="PS50191">
    <property type="entry name" value="CRAL_TRIO"/>
    <property type="match status" value="1"/>
</dbReference>
<protein>
    <recommendedName>
        <fullName evidence="1">CRAL-TRIO domain-containing protein</fullName>
    </recommendedName>
</protein>
<keyword evidence="3" id="KW-1185">Reference proteome</keyword>
<dbReference type="InterPro" id="IPR036865">
    <property type="entry name" value="CRAL-TRIO_dom_sf"/>
</dbReference>
<accession>A0A0D3KX87</accession>
<dbReference type="eggNOG" id="KOG1471">
    <property type="taxonomic scope" value="Eukaryota"/>
</dbReference>
<evidence type="ECO:0000259" key="1">
    <source>
        <dbReference type="PROSITE" id="PS50191"/>
    </source>
</evidence>
<name>A0A0D3KX87_EMIH1</name>
<dbReference type="SUPFAM" id="SSF52087">
    <property type="entry name" value="CRAL/TRIO domain"/>
    <property type="match status" value="1"/>
</dbReference>
<evidence type="ECO:0000313" key="2">
    <source>
        <dbReference type="EnsemblProtists" id="EOD40372"/>
    </source>
</evidence>
<evidence type="ECO:0000313" key="3">
    <source>
        <dbReference type="Proteomes" id="UP000013827"/>
    </source>
</evidence>
<sequence>MALGHDKQGRPIHLQRAGVASGKRMAEACAYFGREWQQAFMSRNIFFQELQAARMEDATQRFGHLVTQQVVIMDMAGMSFRPDQRALTIFRDFAGMMSRNYPETLYKQFIINAPRVFSAIWRIVRVWLDPNTREKVHVLGSTFAPTLLQHIDAHQLPVEYGGTSPYKFPVVKSIGEGEALWKAVVQEFNAPELLSETGWMAAPTPLG</sequence>
<dbReference type="OMA" id="DENIIEC"/>
<feature type="domain" description="CRAL-TRIO" evidence="1">
    <location>
        <begin position="1"/>
        <end position="168"/>
    </location>
</feature>
<dbReference type="SMART" id="SM00516">
    <property type="entry name" value="SEC14"/>
    <property type="match status" value="1"/>
</dbReference>
<dbReference type="Pfam" id="PF00650">
    <property type="entry name" value="CRAL_TRIO"/>
    <property type="match status" value="1"/>
</dbReference>
<dbReference type="HOGENOM" id="CLU_1328500_0_0_1"/>
<dbReference type="EnsemblProtists" id="EOD40372">
    <property type="protein sequence ID" value="EOD40372"/>
    <property type="gene ID" value="EMIHUDRAFT_222835"/>
</dbReference>
<dbReference type="AlphaFoldDB" id="A0A0D3KX87"/>
<dbReference type="KEGG" id="ehx:EMIHUDRAFT_222835"/>
<dbReference type="PANTHER" id="PTHR45657:SF1">
    <property type="entry name" value="CRAL-TRIO DOMAIN-CONTAINING PROTEIN YKL091C-RELATED"/>
    <property type="match status" value="1"/>
</dbReference>
<reference evidence="2" key="2">
    <citation type="submission" date="2024-10" db="UniProtKB">
        <authorList>
            <consortium name="EnsemblProtists"/>
        </authorList>
    </citation>
    <scope>IDENTIFICATION</scope>
</reference>
<dbReference type="InterPro" id="IPR001251">
    <property type="entry name" value="CRAL-TRIO_dom"/>
</dbReference>
<dbReference type="Gene3D" id="3.40.525.10">
    <property type="entry name" value="CRAL-TRIO lipid binding domain"/>
    <property type="match status" value="1"/>
</dbReference>
<dbReference type="CDD" id="cd00170">
    <property type="entry name" value="SEC14"/>
    <property type="match status" value="1"/>
</dbReference>
<dbReference type="RefSeq" id="XP_005792801.1">
    <property type="nucleotide sequence ID" value="XM_005792744.1"/>
</dbReference>
<dbReference type="InterPro" id="IPR051026">
    <property type="entry name" value="PI/PC_transfer"/>
</dbReference>
<proteinExistence type="predicted"/>
<dbReference type="PANTHER" id="PTHR45657">
    <property type="entry name" value="CRAL-TRIO DOMAIN-CONTAINING PROTEIN YKL091C-RELATED"/>
    <property type="match status" value="1"/>
</dbReference>